<reference evidence="7 8" key="1">
    <citation type="journal article" date="2013" name="Antonie Van Leeuwenhoek">
        <title>Dongia rigui sp. nov., isolated from freshwater of a large wetland in Korea.</title>
        <authorList>
            <person name="Baik K.S."/>
            <person name="Hwang Y.M."/>
            <person name="Choi J.S."/>
            <person name="Kwon J."/>
            <person name="Seong C.N."/>
        </authorList>
    </citation>
    <scope>NUCLEOTIDE SEQUENCE [LARGE SCALE GENOMIC DNA]</scope>
    <source>
        <strain evidence="7 8">04SU4-P</strain>
    </source>
</reference>
<dbReference type="Proteomes" id="UP001271769">
    <property type="component" value="Unassembled WGS sequence"/>
</dbReference>
<organism evidence="7 8">
    <name type="scientific">Dongia rigui</name>
    <dbReference type="NCBI Taxonomy" id="940149"/>
    <lineage>
        <taxon>Bacteria</taxon>
        <taxon>Pseudomonadati</taxon>
        <taxon>Pseudomonadota</taxon>
        <taxon>Alphaproteobacteria</taxon>
        <taxon>Rhodospirillales</taxon>
        <taxon>Dongiaceae</taxon>
        <taxon>Dongia</taxon>
    </lineage>
</organism>
<feature type="chain" id="PRO_5046394183" evidence="5">
    <location>
        <begin position="23"/>
        <end position="530"/>
    </location>
</feature>
<dbReference type="InterPro" id="IPR030678">
    <property type="entry name" value="Peptide/Ni-bd"/>
</dbReference>
<dbReference type="PANTHER" id="PTHR30290">
    <property type="entry name" value="PERIPLASMIC BINDING COMPONENT OF ABC TRANSPORTER"/>
    <property type="match status" value="1"/>
</dbReference>
<comment type="subcellular location">
    <subcellularLocation>
        <location evidence="1">Periplasm</location>
    </subcellularLocation>
</comment>
<evidence type="ECO:0000256" key="3">
    <source>
        <dbReference type="ARBA" id="ARBA00022448"/>
    </source>
</evidence>
<comment type="caution">
    <text evidence="7">The sequence shown here is derived from an EMBL/GenBank/DDBJ whole genome shotgun (WGS) entry which is preliminary data.</text>
</comment>
<feature type="domain" description="Solute-binding protein family 5" evidence="6">
    <location>
        <begin position="77"/>
        <end position="432"/>
    </location>
</feature>
<evidence type="ECO:0000256" key="5">
    <source>
        <dbReference type="SAM" id="SignalP"/>
    </source>
</evidence>
<dbReference type="RefSeq" id="WP_320500805.1">
    <property type="nucleotide sequence ID" value="NZ_JAXCLX010000001.1"/>
</dbReference>
<keyword evidence="4 5" id="KW-0732">Signal</keyword>
<dbReference type="EMBL" id="JAXCLX010000001">
    <property type="protein sequence ID" value="MDY0872383.1"/>
    <property type="molecule type" value="Genomic_DNA"/>
</dbReference>
<dbReference type="InterPro" id="IPR000914">
    <property type="entry name" value="SBP_5_dom"/>
</dbReference>
<sequence length="530" mass="58755">MKHQLRKAFLVSSTALMTLAGATFGASGMAWSQEATFVFNTNEVGAPTYNPVKASMLNAATGLIYDTLVVQDADQSFHPSLAASWEEAPDGMQWVFHLKKGVKFHDGEPFNAQAVADWVQTYIGTDNQYMVDAIEKVEAVDDLTAKFVMKHPEPNLLFNLSSTFMGIPAPKAYKDLGDNFGVTQAIGTGPYKLESFAVGQETVLVRNDDYNWGSDLSENKGPAKIEKITFREIPEESTAFLELKTGGVDLLLGVPTDFIGELKKEPNVGVLTLPGLDVAYMPINVTSAPFDDIKVREATAFAINQKEILANIYGGVGSEAHNFLISALPESKVDPKFEISYDPARSAKLFDEAGWKLGDGGIRQKDGKPLKVKLWTQSDSEFKRLTEAVQAQLKAVGMDAEITVFDSSAIKDQYKKNEHQLAVRSYNWNNADIIDWFFSGQRLGYPNISMFNDPKAEELNKKAMTESKTVEERVANFKAYHEYVLSQFPFAPIYQPVQNIGYNKERLKLPAQIRGTQIGSQSIMDMEVTE</sequence>
<dbReference type="Gene3D" id="3.10.105.10">
    <property type="entry name" value="Dipeptide-binding Protein, Domain 3"/>
    <property type="match status" value="1"/>
</dbReference>
<dbReference type="PIRSF" id="PIRSF002741">
    <property type="entry name" value="MppA"/>
    <property type="match status" value="1"/>
</dbReference>
<evidence type="ECO:0000256" key="1">
    <source>
        <dbReference type="ARBA" id="ARBA00004418"/>
    </source>
</evidence>
<gene>
    <name evidence="7" type="ORF">SMD31_10635</name>
</gene>
<evidence type="ECO:0000313" key="8">
    <source>
        <dbReference type="Proteomes" id="UP001271769"/>
    </source>
</evidence>
<evidence type="ECO:0000256" key="2">
    <source>
        <dbReference type="ARBA" id="ARBA00005695"/>
    </source>
</evidence>
<dbReference type="PANTHER" id="PTHR30290:SF9">
    <property type="entry name" value="OLIGOPEPTIDE-BINDING PROTEIN APPA"/>
    <property type="match status" value="1"/>
</dbReference>
<evidence type="ECO:0000313" key="7">
    <source>
        <dbReference type="EMBL" id="MDY0872383.1"/>
    </source>
</evidence>
<keyword evidence="3" id="KW-0813">Transport</keyword>
<dbReference type="SUPFAM" id="SSF53850">
    <property type="entry name" value="Periplasmic binding protein-like II"/>
    <property type="match status" value="1"/>
</dbReference>
<evidence type="ECO:0000259" key="6">
    <source>
        <dbReference type="Pfam" id="PF00496"/>
    </source>
</evidence>
<dbReference type="Pfam" id="PF00496">
    <property type="entry name" value="SBP_bac_5"/>
    <property type="match status" value="1"/>
</dbReference>
<comment type="similarity">
    <text evidence="2">Belongs to the bacterial solute-binding protein 5 family.</text>
</comment>
<evidence type="ECO:0000256" key="4">
    <source>
        <dbReference type="ARBA" id="ARBA00022729"/>
    </source>
</evidence>
<proteinExistence type="inferred from homology"/>
<accession>A0ABU5DYS3</accession>
<dbReference type="InterPro" id="IPR039424">
    <property type="entry name" value="SBP_5"/>
</dbReference>
<dbReference type="Gene3D" id="3.40.190.10">
    <property type="entry name" value="Periplasmic binding protein-like II"/>
    <property type="match status" value="1"/>
</dbReference>
<feature type="signal peptide" evidence="5">
    <location>
        <begin position="1"/>
        <end position="22"/>
    </location>
</feature>
<keyword evidence="8" id="KW-1185">Reference proteome</keyword>
<name>A0ABU5DYS3_9PROT</name>
<protein>
    <submittedName>
        <fullName evidence="7">ABC transporter substrate-binding protein</fullName>
    </submittedName>
</protein>